<gene>
    <name evidence="3" type="ORF">LCGC14_1608400</name>
</gene>
<keyword evidence="2" id="KW-0472">Membrane</keyword>
<name>A0A0F9I923_9ZZZZ</name>
<evidence type="ECO:0000256" key="1">
    <source>
        <dbReference type="SAM" id="MobiDB-lite"/>
    </source>
</evidence>
<keyword evidence="2" id="KW-1133">Transmembrane helix</keyword>
<reference evidence="3" key="1">
    <citation type="journal article" date="2015" name="Nature">
        <title>Complex archaea that bridge the gap between prokaryotes and eukaryotes.</title>
        <authorList>
            <person name="Spang A."/>
            <person name="Saw J.H."/>
            <person name="Jorgensen S.L."/>
            <person name="Zaremba-Niedzwiedzka K."/>
            <person name="Martijn J."/>
            <person name="Lind A.E."/>
            <person name="van Eijk R."/>
            <person name="Schleper C."/>
            <person name="Guy L."/>
            <person name="Ettema T.J."/>
        </authorList>
    </citation>
    <scope>NUCLEOTIDE SEQUENCE</scope>
</reference>
<comment type="caution">
    <text evidence="3">The sequence shown here is derived from an EMBL/GenBank/DDBJ whole genome shotgun (WGS) entry which is preliminary data.</text>
</comment>
<protein>
    <submittedName>
        <fullName evidence="3">Uncharacterized protein</fullName>
    </submittedName>
</protein>
<feature type="compositionally biased region" description="Polar residues" evidence="1">
    <location>
        <begin position="120"/>
        <end position="136"/>
    </location>
</feature>
<dbReference type="AlphaFoldDB" id="A0A0F9I923"/>
<sequence length="161" mass="18282">MVKLLTIVDTLNDVSEFILDNLGIAICIVLVAFSIIGVRACATTEASTYAYEDVRDLYNQYPSMRPMISKALSPDNYLTKWEYDDIRTERNRLWKLERKNKALRSLQVVKDAFPIPKEPIQTQEVYQPKTESQPSNGPLVIKVKPKAKSQPSNGPLVIKVK</sequence>
<accession>A0A0F9I923</accession>
<keyword evidence="2" id="KW-0812">Transmembrane</keyword>
<dbReference type="EMBL" id="LAZR01012992">
    <property type="protein sequence ID" value="KKM24111.1"/>
    <property type="molecule type" value="Genomic_DNA"/>
</dbReference>
<organism evidence="3">
    <name type="scientific">marine sediment metagenome</name>
    <dbReference type="NCBI Taxonomy" id="412755"/>
    <lineage>
        <taxon>unclassified sequences</taxon>
        <taxon>metagenomes</taxon>
        <taxon>ecological metagenomes</taxon>
    </lineage>
</organism>
<evidence type="ECO:0000313" key="3">
    <source>
        <dbReference type="EMBL" id="KKM24111.1"/>
    </source>
</evidence>
<feature type="region of interest" description="Disordered" evidence="1">
    <location>
        <begin position="120"/>
        <end position="161"/>
    </location>
</feature>
<evidence type="ECO:0000256" key="2">
    <source>
        <dbReference type="SAM" id="Phobius"/>
    </source>
</evidence>
<feature type="transmembrane region" description="Helical" evidence="2">
    <location>
        <begin position="22"/>
        <end position="42"/>
    </location>
</feature>
<proteinExistence type="predicted"/>